<sequence>MGNADPAAPDLAPVMALARPQGGQPAFLAPHHLETVRIVKRLFERSHLRRHVTMHYGPRVGGTRRIGSAADIADSAAEARTRLNRLLAGLPGDCAGVVIDVCGFEKGLQEIERDRGWPRRSAKLVLRIGLDALATRLGLSPVAAGPEGGRQRGWHGAGAVPREFS</sequence>
<feature type="region of interest" description="Disordered" evidence="1">
    <location>
        <begin position="144"/>
        <end position="165"/>
    </location>
</feature>
<evidence type="ECO:0000313" key="4">
    <source>
        <dbReference type="Proteomes" id="UP000253759"/>
    </source>
</evidence>
<evidence type="ECO:0000313" key="3">
    <source>
        <dbReference type="EMBL" id="RDE10499.1"/>
    </source>
</evidence>
<proteinExistence type="predicted"/>
<protein>
    <submittedName>
        <fullName evidence="3">DNA replication protein</fullName>
    </submittedName>
</protein>
<dbReference type="OrthoDB" id="7476630at2"/>
<keyword evidence="4" id="KW-1185">Reference proteome</keyword>
<comment type="caution">
    <text evidence="3">The sequence shown here is derived from an EMBL/GenBank/DDBJ whole genome shotgun (WGS) entry which is preliminary data.</text>
</comment>
<accession>A0A369W949</accession>
<reference evidence="4" key="1">
    <citation type="submission" date="2018-07" db="EMBL/GenBank/DDBJ databases">
        <authorList>
            <person name="Liu B.-T."/>
            <person name="Du Z."/>
        </authorList>
    </citation>
    <scope>NUCLEOTIDE SEQUENCE [LARGE SCALE GENOMIC DNA]</scope>
    <source>
        <strain evidence="4">XYN52</strain>
    </source>
</reference>
<name>A0A369W949_9HYPH</name>
<dbReference type="Pfam" id="PF20057">
    <property type="entry name" value="DUF6456"/>
    <property type="match status" value="1"/>
</dbReference>
<dbReference type="InterPro" id="IPR045599">
    <property type="entry name" value="DUF6456"/>
</dbReference>
<evidence type="ECO:0000256" key="1">
    <source>
        <dbReference type="SAM" id="MobiDB-lite"/>
    </source>
</evidence>
<gene>
    <name evidence="3" type="ORF">DVH29_00670</name>
</gene>
<dbReference type="Proteomes" id="UP000253759">
    <property type="component" value="Unassembled WGS sequence"/>
</dbReference>
<dbReference type="EMBL" id="QQNH01000001">
    <property type="protein sequence ID" value="RDE10499.1"/>
    <property type="molecule type" value="Genomic_DNA"/>
</dbReference>
<dbReference type="AlphaFoldDB" id="A0A369W949"/>
<dbReference type="RefSeq" id="WP_114644218.1">
    <property type="nucleotide sequence ID" value="NZ_QQNH01000001.1"/>
</dbReference>
<organism evidence="3 4">
    <name type="scientific">Pelagibacterium lacus</name>
    <dbReference type="NCBI Taxonomy" id="2282655"/>
    <lineage>
        <taxon>Bacteria</taxon>
        <taxon>Pseudomonadati</taxon>
        <taxon>Pseudomonadota</taxon>
        <taxon>Alphaproteobacteria</taxon>
        <taxon>Hyphomicrobiales</taxon>
        <taxon>Devosiaceae</taxon>
        <taxon>Pelagibacterium</taxon>
    </lineage>
</organism>
<feature type="domain" description="DUF6456" evidence="2">
    <location>
        <begin position="13"/>
        <end position="135"/>
    </location>
</feature>
<evidence type="ECO:0000259" key="2">
    <source>
        <dbReference type="Pfam" id="PF20057"/>
    </source>
</evidence>